<organism evidence="1">
    <name type="scientific">uncultured bacterium</name>
    <name type="common">gcode 4</name>
    <dbReference type="NCBI Taxonomy" id="1234023"/>
    <lineage>
        <taxon>Bacteria</taxon>
        <taxon>environmental samples</taxon>
    </lineage>
</organism>
<name>K1Z645_9BACT</name>
<accession>K1Z645</accession>
<dbReference type="EMBL" id="AMFJ01028787">
    <property type="protein sequence ID" value="EKD44656.1"/>
    <property type="molecule type" value="Genomic_DNA"/>
</dbReference>
<feature type="non-terminal residue" evidence="1">
    <location>
        <position position="158"/>
    </location>
</feature>
<comment type="caution">
    <text evidence="1">The sequence shown here is derived from an EMBL/GenBank/DDBJ whole genome shotgun (WGS) entry which is preliminary data.</text>
</comment>
<protein>
    <submittedName>
        <fullName evidence="1">Uncharacterized protein</fullName>
    </submittedName>
</protein>
<dbReference type="AlphaFoldDB" id="K1Z645"/>
<gene>
    <name evidence="1" type="ORF">ACD_71C00056G0001</name>
</gene>
<sequence>MTDTLVDIRTGPLSETVFLSDMRKIEDNPTNGVLSDYYDINQLGRAGAERYISSKDLAKLQADLRRTELKEKVNDDILDKNLAEKLFITDFIQKGYIFPEKSSQDLYFRFNLKTGGIAHLDEENGPRIELLIWWAHYFERQRKILEKQGVNMWYIKVS</sequence>
<reference evidence="1" key="1">
    <citation type="journal article" date="2012" name="Science">
        <title>Fermentation, hydrogen, and sulfur metabolism in multiple uncultivated bacterial phyla.</title>
        <authorList>
            <person name="Wrighton K.C."/>
            <person name="Thomas B.C."/>
            <person name="Sharon I."/>
            <person name="Miller C.S."/>
            <person name="Castelle C.J."/>
            <person name="VerBerkmoes N.C."/>
            <person name="Wilkins M.J."/>
            <person name="Hettich R.L."/>
            <person name="Lipton M.S."/>
            <person name="Williams K.H."/>
            <person name="Long P.E."/>
            <person name="Banfield J.F."/>
        </authorList>
    </citation>
    <scope>NUCLEOTIDE SEQUENCE [LARGE SCALE GENOMIC DNA]</scope>
</reference>
<evidence type="ECO:0000313" key="1">
    <source>
        <dbReference type="EMBL" id="EKD44656.1"/>
    </source>
</evidence>
<proteinExistence type="predicted"/>